<keyword evidence="2" id="KW-1185">Reference proteome</keyword>
<evidence type="ECO:0000313" key="2">
    <source>
        <dbReference type="Proteomes" id="UP000296049"/>
    </source>
</evidence>
<reference evidence="2" key="1">
    <citation type="journal article" date="2013" name="Nat. Genet.">
        <title>The duck genome and transcriptome provide insight into an avian influenza virus reservoir species.</title>
        <authorList>
            <person name="Huang Y."/>
            <person name="Li Y."/>
            <person name="Burt D.W."/>
            <person name="Chen H."/>
            <person name="Zhang Y."/>
            <person name="Qian W."/>
            <person name="Kim H."/>
            <person name="Gan S."/>
            <person name="Zhao Y."/>
            <person name="Li J."/>
            <person name="Yi K."/>
            <person name="Feng H."/>
            <person name="Zhu P."/>
            <person name="Li B."/>
            <person name="Liu Q."/>
            <person name="Fairley S."/>
            <person name="Magor K.E."/>
            <person name="Du Z."/>
            <person name="Hu X."/>
            <person name="Goodman L."/>
            <person name="Tafer H."/>
            <person name="Vignal A."/>
            <person name="Lee T."/>
            <person name="Kim K.W."/>
            <person name="Sheng Z."/>
            <person name="An Y."/>
            <person name="Searle S."/>
            <person name="Herrero J."/>
            <person name="Groenen M.A."/>
            <person name="Crooijmans R.P."/>
            <person name="Faraut T."/>
            <person name="Cai Q."/>
            <person name="Webster R.G."/>
            <person name="Aldridge J.R."/>
            <person name="Warren W.C."/>
            <person name="Bartschat S."/>
            <person name="Kehr S."/>
            <person name="Marz M."/>
            <person name="Stadler P.F."/>
            <person name="Smith J."/>
            <person name="Kraus R.H."/>
            <person name="Zhao Y."/>
            <person name="Ren L."/>
            <person name="Fei J."/>
            <person name="Morisson M."/>
            <person name="Kaiser P."/>
            <person name="Griffin D.K."/>
            <person name="Rao M."/>
            <person name="Pitel F."/>
            <person name="Wang J."/>
            <person name="Li N."/>
        </authorList>
    </citation>
    <scope>NUCLEOTIDE SEQUENCE [LARGE SCALE GENOMIC DNA]</scope>
</reference>
<sequence length="201" mass="22318">MNLQPEPWFLTAVKRTEQTTVIIGTGKNWGEQHYVRSPWEDQRSLMLTTEQAATSKFAYVASDAPPTQLEQLKVYSTRPRIPKDIGINSVNTDAAHKSKYVRAGTKVREETNGNGTDKELLQEDVPRDNTRSLSMPPKLQSWEDDLGGTGHKINAQNGPQRAIPDGLFTECGPTTDLKYRAGTAASINHRKLKSAKASNKI</sequence>
<evidence type="ECO:0000313" key="1">
    <source>
        <dbReference type="EMBL" id="EOA99437.1"/>
    </source>
</evidence>
<accession>R0LGQ2</accession>
<proteinExistence type="predicted"/>
<name>R0LGQ2_ANAPL</name>
<gene>
    <name evidence="1" type="ORF">Anapl_07166</name>
</gene>
<dbReference type="EMBL" id="KB743323">
    <property type="protein sequence ID" value="EOA99437.1"/>
    <property type="molecule type" value="Genomic_DNA"/>
</dbReference>
<dbReference type="Proteomes" id="UP000296049">
    <property type="component" value="Unassembled WGS sequence"/>
</dbReference>
<dbReference type="AlphaFoldDB" id="R0LGQ2"/>
<organism evidence="1 2">
    <name type="scientific">Anas platyrhynchos</name>
    <name type="common">Mallard</name>
    <name type="synonym">Anas boschas</name>
    <dbReference type="NCBI Taxonomy" id="8839"/>
    <lineage>
        <taxon>Eukaryota</taxon>
        <taxon>Metazoa</taxon>
        <taxon>Chordata</taxon>
        <taxon>Craniata</taxon>
        <taxon>Vertebrata</taxon>
        <taxon>Euteleostomi</taxon>
        <taxon>Archelosauria</taxon>
        <taxon>Archosauria</taxon>
        <taxon>Dinosauria</taxon>
        <taxon>Saurischia</taxon>
        <taxon>Theropoda</taxon>
        <taxon>Coelurosauria</taxon>
        <taxon>Aves</taxon>
        <taxon>Neognathae</taxon>
        <taxon>Galloanserae</taxon>
        <taxon>Anseriformes</taxon>
        <taxon>Anatidae</taxon>
        <taxon>Anatinae</taxon>
        <taxon>Anas</taxon>
    </lineage>
</organism>
<protein>
    <submittedName>
        <fullName evidence="1">Uncharacterized protein</fullName>
    </submittedName>
</protein>